<reference evidence="2 4" key="2">
    <citation type="submission" date="2017-12" db="EMBL/GenBank/DDBJ databases">
        <title>Genome sequence of Rhizobium sullae HCNT1 isolated from Sulla coronaria nodules and featuring peculiar denitrification phenotypes.</title>
        <authorList>
            <person name="De Diego-Diaz B."/>
            <person name="Treu L."/>
            <person name="Campanaro S."/>
            <person name="Da Silva Duarte V."/>
            <person name="Basaglia M."/>
            <person name="Favaro L."/>
            <person name="Casella S."/>
            <person name="Squartini A."/>
        </authorList>
    </citation>
    <scope>NUCLEOTIDE SEQUENCE [LARGE SCALE GENOMIC DNA]</scope>
    <source>
        <strain evidence="2 4">HCNT1</strain>
    </source>
</reference>
<dbReference type="InterPro" id="IPR029063">
    <property type="entry name" value="SAM-dependent_MTases_sf"/>
</dbReference>
<keyword evidence="2" id="KW-0489">Methyltransferase</keyword>
<evidence type="ECO:0000313" key="2">
    <source>
        <dbReference type="EMBL" id="PKA39924.1"/>
    </source>
</evidence>
<evidence type="ECO:0000313" key="3">
    <source>
        <dbReference type="EMBL" id="UWU16909.1"/>
    </source>
</evidence>
<dbReference type="EMBL" id="CP104144">
    <property type="protein sequence ID" value="UWU16909.1"/>
    <property type="molecule type" value="Genomic_DNA"/>
</dbReference>
<keyword evidence="5" id="KW-1185">Reference proteome</keyword>
<dbReference type="InterPro" id="IPR013216">
    <property type="entry name" value="Methyltransf_11"/>
</dbReference>
<name>A0A2N0D1D4_RHISU</name>
<dbReference type="AlphaFoldDB" id="A0A2N0D1D4"/>
<keyword evidence="2" id="KW-0808">Transferase</keyword>
<evidence type="ECO:0000259" key="1">
    <source>
        <dbReference type="Pfam" id="PF08241"/>
    </source>
</evidence>
<evidence type="ECO:0000313" key="4">
    <source>
        <dbReference type="Proteomes" id="UP000232164"/>
    </source>
</evidence>
<gene>
    <name evidence="2" type="ORF">CWR43_30085</name>
    <name evidence="3" type="ORF">N2599_29280</name>
</gene>
<geneLocation type="plasmid" evidence="3 5">
    <name>pWSM1592_1</name>
</geneLocation>
<organism evidence="2 4">
    <name type="scientific">Rhizobium sullae</name>
    <name type="common">Rhizobium hedysari</name>
    <dbReference type="NCBI Taxonomy" id="50338"/>
    <lineage>
        <taxon>Bacteria</taxon>
        <taxon>Pseudomonadati</taxon>
        <taxon>Pseudomonadota</taxon>
        <taxon>Alphaproteobacteria</taxon>
        <taxon>Hyphomicrobiales</taxon>
        <taxon>Rhizobiaceae</taxon>
        <taxon>Rhizobium/Agrobacterium group</taxon>
        <taxon>Rhizobium</taxon>
    </lineage>
</organism>
<dbReference type="Gene3D" id="3.40.50.150">
    <property type="entry name" value="Vaccinia Virus protein VP39"/>
    <property type="match status" value="1"/>
</dbReference>
<dbReference type="RefSeq" id="WP_037143325.1">
    <property type="nucleotide sequence ID" value="NZ_CP104144.1"/>
</dbReference>
<accession>A0A2N0D1D4</accession>
<evidence type="ECO:0000313" key="5">
    <source>
        <dbReference type="Proteomes" id="UP001060123"/>
    </source>
</evidence>
<dbReference type="CDD" id="cd02440">
    <property type="entry name" value="AdoMet_MTases"/>
    <property type="match status" value="1"/>
</dbReference>
<reference evidence="2 4" key="1">
    <citation type="submission" date="2017-11" db="EMBL/GenBank/DDBJ databases">
        <authorList>
            <person name="Han C.G."/>
        </authorList>
    </citation>
    <scope>NUCLEOTIDE SEQUENCE [LARGE SCALE GENOMIC DNA]</scope>
    <source>
        <strain evidence="2 4">HCNT1</strain>
    </source>
</reference>
<sequence length="261" mass="27886">MTDDFARVYEMTANRNTGQIAAAALDRVGDIRWGTQVLDIAAGAGALSVPAALRGAAVLAVDNAPGMVNLLSQRLAPFPASGARLMDGQKLVLEDEGFDATFSLIGASIFPDWRRGLAEQVRVTRAGGKACVATWRKLPGGGPFLVMAEALRAVYPNMAPPAPPEGFTTLADPDRLRAELKGAGLSALEIEEIEVVWEGPAGQSYLDDVRELHGYMGAYATLDDNDRRRVDDAILTVVDRIATDNRVVLRSTVVLAVGTRR</sequence>
<dbReference type="SUPFAM" id="SSF53335">
    <property type="entry name" value="S-adenosyl-L-methionine-dependent methyltransferases"/>
    <property type="match status" value="1"/>
</dbReference>
<keyword evidence="3" id="KW-0614">Plasmid</keyword>
<protein>
    <submittedName>
        <fullName evidence="2">Class I SAM-dependent methyltransferase</fullName>
    </submittedName>
</protein>
<dbReference type="EMBL" id="PIQN01000025">
    <property type="protein sequence ID" value="PKA39924.1"/>
    <property type="molecule type" value="Genomic_DNA"/>
</dbReference>
<dbReference type="GO" id="GO:0032259">
    <property type="term" value="P:methylation"/>
    <property type="evidence" value="ECO:0007669"/>
    <property type="project" value="UniProtKB-KW"/>
</dbReference>
<dbReference type="Pfam" id="PF08241">
    <property type="entry name" value="Methyltransf_11"/>
    <property type="match status" value="1"/>
</dbReference>
<feature type="domain" description="Methyltransferase type 11" evidence="1">
    <location>
        <begin position="38"/>
        <end position="131"/>
    </location>
</feature>
<dbReference type="Proteomes" id="UP001060123">
    <property type="component" value="Plasmid pWSM1592_1"/>
</dbReference>
<proteinExistence type="predicted"/>
<dbReference type="STRING" id="1041146.GCA_000427985_04384"/>
<dbReference type="GO" id="GO:0008757">
    <property type="term" value="F:S-adenosylmethionine-dependent methyltransferase activity"/>
    <property type="evidence" value="ECO:0007669"/>
    <property type="project" value="InterPro"/>
</dbReference>
<reference evidence="3" key="3">
    <citation type="submission" date="2022-09" db="EMBL/GenBank/DDBJ databases">
        <title>Australian commercial rhizobial inoculants.</title>
        <authorList>
            <person name="Kohlmeier M.G."/>
            <person name="O'Hara G.W."/>
            <person name="Colombi E."/>
            <person name="Ramsay J.P."/>
            <person name="Terpolilli J."/>
        </authorList>
    </citation>
    <scope>NUCLEOTIDE SEQUENCE</scope>
    <source>
        <strain evidence="3">WSM1592</strain>
        <plasmid evidence="3">pWSM1592_1</plasmid>
    </source>
</reference>
<dbReference type="Proteomes" id="UP000232164">
    <property type="component" value="Unassembled WGS sequence"/>
</dbReference>